<dbReference type="Proteomes" id="UP000274822">
    <property type="component" value="Unassembled WGS sequence"/>
</dbReference>
<keyword evidence="2" id="KW-1185">Reference proteome</keyword>
<gene>
    <name evidence="1" type="ORF">BC938DRAFT_481454</name>
</gene>
<evidence type="ECO:0000313" key="2">
    <source>
        <dbReference type="Proteomes" id="UP000274822"/>
    </source>
</evidence>
<accession>A0A433QX18</accession>
<organism evidence="1 2">
    <name type="scientific">Jimgerdemannia flammicorona</name>
    <dbReference type="NCBI Taxonomy" id="994334"/>
    <lineage>
        <taxon>Eukaryota</taxon>
        <taxon>Fungi</taxon>
        <taxon>Fungi incertae sedis</taxon>
        <taxon>Mucoromycota</taxon>
        <taxon>Mucoromycotina</taxon>
        <taxon>Endogonomycetes</taxon>
        <taxon>Endogonales</taxon>
        <taxon>Endogonaceae</taxon>
        <taxon>Jimgerdemannia</taxon>
    </lineage>
</organism>
<evidence type="ECO:0000313" key="1">
    <source>
        <dbReference type="EMBL" id="RUS34284.1"/>
    </source>
</evidence>
<sequence length="66" mass="7701">MRRLKHDCILLITQDDRTLEINRKECSSSSEIRELYRLLRQGLHLAQSNAPSQSQLGQIEVLHRTT</sequence>
<reference evidence="1 2" key="1">
    <citation type="journal article" date="2018" name="New Phytol.">
        <title>Phylogenomics of Endogonaceae and evolution of mycorrhizas within Mucoromycota.</title>
        <authorList>
            <person name="Chang Y."/>
            <person name="Desiro A."/>
            <person name="Na H."/>
            <person name="Sandor L."/>
            <person name="Lipzen A."/>
            <person name="Clum A."/>
            <person name="Barry K."/>
            <person name="Grigoriev I.V."/>
            <person name="Martin F.M."/>
            <person name="Stajich J.E."/>
            <person name="Smith M.E."/>
            <person name="Bonito G."/>
            <person name="Spatafora J.W."/>
        </authorList>
    </citation>
    <scope>NUCLEOTIDE SEQUENCE [LARGE SCALE GENOMIC DNA]</scope>
    <source>
        <strain evidence="1 2">AD002</strain>
    </source>
</reference>
<dbReference type="AlphaFoldDB" id="A0A433QX18"/>
<protein>
    <submittedName>
        <fullName evidence="1">Uncharacterized protein</fullName>
    </submittedName>
</protein>
<proteinExistence type="predicted"/>
<comment type="caution">
    <text evidence="1">The sequence shown here is derived from an EMBL/GenBank/DDBJ whole genome shotgun (WGS) entry which is preliminary data.</text>
</comment>
<name>A0A433QX18_9FUNG</name>
<dbReference type="EMBL" id="RBNJ01000615">
    <property type="protein sequence ID" value="RUS34284.1"/>
    <property type="molecule type" value="Genomic_DNA"/>
</dbReference>